<organism evidence="3 4">
    <name type="scientific">Drosophila mauritiana</name>
    <name type="common">Fruit fly</name>
    <dbReference type="NCBI Taxonomy" id="7226"/>
    <lineage>
        <taxon>Eukaryota</taxon>
        <taxon>Metazoa</taxon>
        <taxon>Ecdysozoa</taxon>
        <taxon>Arthropoda</taxon>
        <taxon>Hexapoda</taxon>
        <taxon>Insecta</taxon>
        <taxon>Pterygota</taxon>
        <taxon>Neoptera</taxon>
        <taxon>Endopterygota</taxon>
        <taxon>Diptera</taxon>
        <taxon>Brachycera</taxon>
        <taxon>Muscomorpha</taxon>
        <taxon>Ephydroidea</taxon>
        <taxon>Drosophilidae</taxon>
        <taxon>Drosophila</taxon>
        <taxon>Sophophora</taxon>
    </lineage>
</organism>
<keyword evidence="3" id="KW-1185">Reference proteome</keyword>
<evidence type="ECO:0000256" key="2">
    <source>
        <dbReference type="SAM" id="SignalP"/>
    </source>
</evidence>
<evidence type="ECO:0000313" key="4">
    <source>
        <dbReference type="RefSeq" id="XP_033154324.1"/>
    </source>
</evidence>
<reference evidence="4" key="1">
    <citation type="submission" date="2025-08" db="UniProtKB">
        <authorList>
            <consortium name="RefSeq"/>
        </authorList>
    </citation>
    <scope>IDENTIFICATION</scope>
    <source>
        <strain evidence="4">Mau12</strain>
        <tissue evidence="4">Whole Body</tissue>
    </source>
</reference>
<feature type="region of interest" description="Disordered" evidence="1">
    <location>
        <begin position="84"/>
        <end position="136"/>
    </location>
</feature>
<dbReference type="RefSeq" id="XP_033154324.1">
    <property type="nucleotide sequence ID" value="XM_033298433.1"/>
</dbReference>
<evidence type="ECO:0000256" key="1">
    <source>
        <dbReference type="SAM" id="MobiDB-lite"/>
    </source>
</evidence>
<feature type="compositionally biased region" description="Polar residues" evidence="1">
    <location>
        <begin position="91"/>
        <end position="104"/>
    </location>
</feature>
<proteinExistence type="predicted"/>
<feature type="chain" id="PRO_5027783675" evidence="2">
    <location>
        <begin position="20"/>
        <end position="268"/>
    </location>
</feature>
<accession>A0A6P8JNG9</accession>
<feature type="signal peptide" evidence="2">
    <location>
        <begin position="1"/>
        <end position="19"/>
    </location>
</feature>
<evidence type="ECO:0000313" key="3">
    <source>
        <dbReference type="Proteomes" id="UP000515162"/>
    </source>
</evidence>
<dbReference type="Proteomes" id="UP000515162">
    <property type="component" value="Chromosome 2R"/>
</dbReference>
<name>A0A6P8JNG9_DROMA</name>
<protein>
    <submittedName>
        <fullName evidence="4">Immune-induced peptides isoform X1</fullName>
    </submittedName>
</protein>
<sequence length="268" mass="29487">MKSFGLIALAVCGVICVAAEPQNTYDGRNGPHVFGSPGNRVYIRGQNEGTYRVPGVGGQFENAPQRGEHVYTDEAGNTFVNRRNAGGPASHTISGPSYSAQNVGPNGAKSVRIPQRARRSPQFHVERPGRTVDVGNGGFYIQRSRRSPQLHVARPDRTVTIGNGGVYIQRNRRSPQFHVERPDRTVDFGNGGFSAQRFRRGINDARVQGENFVAREDQAGIWDNNVSVWKRPDGRTVTIDRNGRTIVSGRGRPDQIVSNLTHLNSFLN</sequence>
<keyword evidence="2" id="KW-0732">Signal</keyword>
<dbReference type="AlphaFoldDB" id="A0A6P8JNG9"/>
<gene>
    <name evidence="4" type="primary">LOC117137134</name>
</gene>
<dbReference type="GeneID" id="117137134"/>